<dbReference type="EMBL" id="BDQF01000006">
    <property type="protein sequence ID" value="GAW79701.1"/>
    <property type="molecule type" value="Genomic_DNA"/>
</dbReference>
<dbReference type="AlphaFoldDB" id="A0A1Y1JAZ1"/>
<proteinExistence type="predicted"/>
<feature type="region of interest" description="Disordered" evidence="1">
    <location>
        <begin position="107"/>
        <end position="127"/>
    </location>
</feature>
<keyword evidence="3" id="KW-1185">Reference proteome</keyword>
<evidence type="ECO:0008006" key="4">
    <source>
        <dbReference type="Google" id="ProtNLM"/>
    </source>
</evidence>
<evidence type="ECO:0000313" key="2">
    <source>
        <dbReference type="EMBL" id="GAW79701.1"/>
    </source>
</evidence>
<dbReference type="RefSeq" id="XP_028542290.1">
    <property type="nucleotide sequence ID" value="XM_028686489.1"/>
</dbReference>
<organism evidence="2 3">
    <name type="scientific">Plasmodium gonderi</name>
    <dbReference type="NCBI Taxonomy" id="77519"/>
    <lineage>
        <taxon>Eukaryota</taxon>
        <taxon>Sar</taxon>
        <taxon>Alveolata</taxon>
        <taxon>Apicomplexa</taxon>
        <taxon>Aconoidasida</taxon>
        <taxon>Haemosporida</taxon>
        <taxon>Plasmodiidae</taxon>
        <taxon>Plasmodium</taxon>
        <taxon>Plasmodium (Plasmodium)</taxon>
    </lineage>
</organism>
<gene>
    <name evidence="2" type="ORF">PGO_051110</name>
</gene>
<reference evidence="3" key="1">
    <citation type="submission" date="2017-04" db="EMBL/GenBank/DDBJ databases">
        <title>Plasmodium gonderi genome.</title>
        <authorList>
            <person name="Arisue N."/>
            <person name="Honma H."/>
            <person name="Kawai S."/>
            <person name="Tougan T."/>
            <person name="Tanabe K."/>
            <person name="Horii T."/>
        </authorList>
    </citation>
    <scope>NUCLEOTIDE SEQUENCE [LARGE SCALE GENOMIC DNA]</scope>
    <source>
        <strain evidence="3">ATCC 30045</strain>
    </source>
</reference>
<comment type="caution">
    <text evidence="2">The sequence shown here is derived from an EMBL/GenBank/DDBJ whole genome shotgun (WGS) entry which is preliminary data.</text>
</comment>
<dbReference type="GeneID" id="39746413"/>
<accession>A0A1Y1JAZ1</accession>
<dbReference type="Proteomes" id="UP000195521">
    <property type="component" value="Unassembled WGS sequence"/>
</dbReference>
<protein>
    <recommendedName>
        <fullName evidence="4">RAP domain-containing protein</fullName>
    </recommendedName>
</protein>
<name>A0A1Y1JAZ1_PLAGO</name>
<feature type="compositionally biased region" description="Basic and acidic residues" evidence="1">
    <location>
        <begin position="107"/>
        <end position="116"/>
    </location>
</feature>
<evidence type="ECO:0000313" key="3">
    <source>
        <dbReference type="Proteomes" id="UP000195521"/>
    </source>
</evidence>
<dbReference type="OMA" id="FWRYYLA"/>
<sequence>MNMIIRNIKLCSFKVRRYDDFQGIVRRYNFSLIKNVDELKKAIFNYFHSSNNLVERRKEHEKKIKNIFEEYLGGYPNEDQMIHLCMPSGEESILDEKLRDMKQHAQDRRKSDHMIGHENCSASGEGNNGAHVDKNKFGVMKKKQVEDFAQRTELLRILCTCGIRVSPKILLYYTSEAVVNLRTRLEKHMNDIIKYEEVTELEKYERVNNYYYDREKVNVSFIHMYKSLANTLYSICENTIEPNESYESMKEEIVLNYLNLDDIVRKAPAFLNISILLFLVNSYIWMGKNTKMKNLCIDIMNPYINSISDDEMNISTDDKHYLILALRLYFTSFLYSTDILNQLTSYNKRFISSILLVPNHLEMSNTEQDEKYLYITQFLNRHDRKVELKKVYISPFFYSLSSLKNRVIYIMESHDHYYTNERDTLRSFVLWRHYICAKEGFKMVRLCQRDEYVDLFTEKKRDQILHDQVNKDVYVYDCDEIIRSNVQKHGKGKNLD</sequence>
<dbReference type="OrthoDB" id="391560at2759"/>
<evidence type="ECO:0000256" key="1">
    <source>
        <dbReference type="SAM" id="MobiDB-lite"/>
    </source>
</evidence>